<protein>
    <submittedName>
        <fullName evidence="1">Uncharacterized protein</fullName>
    </submittedName>
</protein>
<organism evidence="1">
    <name type="scientific">Arundo donax</name>
    <name type="common">Giant reed</name>
    <name type="synonym">Donax arundinaceus</name>
    <dbReference type="NCBI Taxonomy" id="35708"/>
    <lineage>
        <taxon>Eukaryota</taxon>
        <taxon>Viridiplantae</taxon>
        <taxon>Streptophyta</taxon>
        <taxon>Embryophyta</taxon>
        <taxon>Tracheophyta</taxon>
        <taxon>Spermatophyta</taxon>
        <taxon>Magnoliopsida</taxon>
        <taxon>Liliopsida</taxon>
        <taxon>Poales</taxon>
        <taxon>Poaceae</taxon>
        <taxon>PACMAD clade</taxon>
        <taxon>Arundinoideae</taxon>
        <taxon>Arundineae</taxon>
        <taxon>Arundo</taxon>
    </lineage>
</organism>
<name>A0A0A9GBU6_ARUDO</name>
<reference evidence="1" key="1">
    <citation type="submission" date="2014-09" db="EMBL/GenBank/DDBJ databases">
        <authorList>
            <person name="Magalhaes I.L.F."/>
            <person name="Oliveira U."/>
            <person name="Santos F.R."/>
            <person name="Vidigal T.H.D.A."/>
            <person name="Brescovit A.D."/>
            <person name="Santos A.J."/>
        </authorList>
    </citation>
    <scope>NUCLEOTIDE SEQUENCE</scope>
    <source>
        <tissue evidence="1">Shoot tissue taken approximately 20 cm above the soil surface</tissue>
    </source>
</reference>
<dbReference type="AlphaFoldDB" id="A0A0A9GBU6"/>
<dbReference type="EMBL" id="GBRH01175919">
    <property type="protein sequence ID" value="JAE21977.1"/>
    <property type="molecule type" value="Transcribed_RNA"/>
</dbReference>
<proteinExistence type="predicted"/>
<evidence type="ECO:0000313" key="1">
    <source>
        <dbReference type="EMBL" id="JAE21977.1"/>
    </source>
</evidence>
<accession>A0A0A9GBU6</accession>
<sequence>MTFHSFLFFIRSDATKTRITVCEGAIYAESLF</sequence>
<reference evidence="1" key="2">
    <citation type="journal article" date="2015" name="Data Brief">
        <title>Shoot transcriptome of the giant reed, Arundo donax.</title>
        <authorList>
            <person name="Barrero R.A."/>
            <person name="Guerrero F.D."/>
            <person name="Moolhuijzen P."/>
            <person name="Goolsby J.A."/>
            <person name="Tidwell J."/>
            <person name="Bellgard S.E."/>
            <person name="Bellgard M.I."/>
        </authorList>
    </citation>
    <scope>NUCLEOTIDE SEQUENCE</scope>
    <source>
        <tissue evidence="1">Shoot tissue taken approximately 20 cm above the soil surface</tissue>
    </source>
</reference>